<dbReference type="InterPro" id="IPR058647">
    <property type="entry name" value="BSH_CzcB-like"/>
</dbReference>
<sequence>MQLGDSGTQAIAAWQQQVQGVQGWLARHCEQAPRPEGASVTQGVVLWRQGEQWQPVALWPGQADGAGLLSLSEEVRDAGRGLVSQLGEDSLGIGYPVRDLATDEAEGALLGKGTLLGAVALRVMLPETLRGRDSAVQTALLPLMQRLEDGVAALERDVLQRSYRSGRQLQDRLSQHLSLLAAVLAEPRFASAAMQLVSRLASHFEAERVSLGWRRGSRTRVEQISHSAQFNRKMNRIRATETAMDEALDQRISAVWPAPAGPGWEHRVVRAQAALGGMTGLAAVVSLPLLDGAEPLGAVTLERDMPFEAEEVAALESLLALCARALEEKRRNDRPLPLKMAVATSEQLGRLFGPGFLGYKLTGLILAGVLAFSWLATGEERIAADAILESREQRVMTAPFRGYIDAARVRPGDRVEAGQPLADMETRDLLLERLQWQSELAKFERQEQEMRARGDRAGMNVLAAQRDQAQARLALVDSRLERATLLAPFAGVVVSGDLTQRLGGAVEQGEELFRVSPLDDFRLELEVPERRIDDVKVGQRGELVLAAMTGERLPFVIERLTPQTRSSDGSTRFVVEASLVREAESIDGAARRELRPGLQGVARIETGENKLIVIWTRELVDWLRLTLWRWWG</sequence>
<evidence type="ECO:0000313" key="6">
    <source>
        <dbReference type="EMBL" id="MCE8050761.1"/>
    </source>
</evidence>
<dbReference type="Gene3D" id="2.40.30.170">
    <property type="match status" value="1"/>
</dbReference>
<comment type="caution">
    <text evidence="6">The sequence shown here is derived from an EMBL/GenBank/DDBJ whole genome shotgun (WGS) entry which is preliminary data.</text>
</comment>
<keyword evidence="7" id="KW-1185">Reference proteome</keyword>
<dbReference type="InterPro" id="IPR029016">
    <property type="entry name" value="GAF-like_dom_sf"/>
</dbReference>
<feature type="domain" description="GAF" evidence="3">
    <location>
        <begin position="194"/>
        <end position="326"/>
    </location>
</feature>
<evidence type="ECO:0000256" key="2">
    <source>
        <dbReference type="ARBA" id="ARBA00023054"/>
    </source>
</evidence>
<accession>A0AAW4YS31</accession>
<dbReference type="EMBL" id="JABFTS010000002">
    <property type="protein sequence ID" value="MCE8050761.1"/>
    <property type="molecule type" value="Genomic_DNA"/>
</dbReference>
<keyword evidence="2" id="KW-0175">Coiled coil</keyword>
<dbReference type="InterPro" id="IPR003018">
    <property type="entry name" value="GAF"/>
</dbReference>
<dbReference type="SUPFAM" id="SSF111369">
    <property type="entry name" value="HlyD-like secretion proteins"/>
    <property type="match status" value="1"/>
</dbReference>
<protein>
    <submittedName>
        <fullName evidence="6">HlyD family efflux transporter periplasmic adaptor subunit</fullName>
    </submittedName>
</protein>
<feature type="domain" description="CzcB-like barrel-sandwich hybrid" evidence="4">
    <location>
        <begin position="396"/>
        <end position="516"/>
    </location>
</feature>
<gene>
    <name evidence="5" type="ORF">HOP60_01240</name>
    <name evidence="6" type="ORF">HOP61_05595</name>
</gene>
<dbReference type="Gene3D" id="2.40.50.100">
    <property type="match status" value="1"/>
</dbReference>
<evidence type="ECO:0000259" key="3">
    <source>
        <dbReference type="Pfam" id="PF01590"/>
    </source>
</evidence>
<dbReference type="PANTHER" id="PTHR32347">
    <property type="entry name" value="EFFLUX SYSTEM COMPONENT YKNX-RELATED"/>
    <property type="match status" value="1"/>
</dbReference>
<dbReference type="Gene3D" id="3.30.450.40">
    <property type="match status" value="1"/>
</dbReference>
<dbReference type="Proteomes" id="UP001320154">
    <property type="component" value="Unassembled WGS sequence"/>
</dbReference>
<dbReference type="GO" id="GO:0030313">
    <property type="term" value="C:cell envelope"/>
    <property type="evidence" value="ECO:0007669"/>
    <property type="project" value="UniProtKB-SubCell"/>
</dbReference>
<evidence type="ECO:0000256" key="1">
    <source>
        <dbReference type="ARBA" id="ARBA00004196"/>
    </source>
</evidence>
<dbReference type="PANTHER" id="PTHR32347:SF23">
    <property type="entry name" value="BLL5650 PROTEIN"/>
    <property type="match status" value="1"/>
</dbReference>
<dbReference type="Proteomes" id="UP001320178">
    <property type="component" value="Unassembled WGS sequence"/>
</dbReference>
<dbReference type="AlphaFoldDB" id="A0AAW4YS31"/>
<organism evidence="6 8">
    <name type="scientific">Billgrantia desiderata</name>
    <dbReference type="NCBI Taxonomy" id="52021"/>
    <lineage>
        <taxon>Bacteria</taxon>
        <taxon>Pseudomonadati</taxon>
        <taxon>Pseudomonadota</taxon>
        <taxon>Gammaproteobacteria</taxon>
        <taxon>Oceanospirillales</taxon>
        <taxon>Halomonadaceae</taxon>
        <taxon>Billgrantia</taxon>
    </lineage>
</organism>
<comment type="subcellular location">
    <subcellularLocation>
        <location evidence="1">Cell envelope</location>
    </subcellularLocation>
</comment>
<reference evidence="6" key="1">
    <citation type="submission" date="2020-05" db="EMBL/GenBank/DDBJ databases">
        <authorList>
            <person name="Wang L."/>
            <person name="Shao Z."/>
        </authorList>
    </citation>
    <scope>NUCLEOTIDE SEQUENCE</scope>
    <source>
        <strain evidence="5">MCCC 1A05748</strain>
        <strain evidence="6">MCCC 1A05776</strain>
    </source>
</reference>
<evidence type="ECO:0000313" key="8">
    <source>
        <dbReference type="Proteomes" id="UP001320178"/>
    </source>
</evidence>
<dbReference type="EMBL" id="JABFTQ010000001">
    <property type="protein sequence ID" value="MCE8045352.1"/>
    <property type="molecule type" value="Genomic_DNA"/>
</dbReference>
<name>A0AAW4YS31_9GAMM</name>
<evidence type="ECO:0000313" key="5">
    <source>
        <dbReference type="EMBL" id="MCE8045352.1"/>
    </source>
</evidence>
<evidence type="ECO:0000259" key="4">
    <source>
        <dbReference type="Pfam" id="PF25973"/>
    </source>
</evidence>
<reference evidence="6 7" key="2">
    <citation type="journal article" date="2021" name="Front. Microbiol.">
        <title>Aerobic Denitrification and Heterotrophic Sulfur Oxidation in the Genus Halomonas Revealed by Six Novel Species Characterizations and Genome-Based Analysis.</title>
        <authorList>
            <person name="Wang L."/>
            <person name="Shao Z."/>
        </authorList>
    </citation>
    <scope>NUCLEOTIDE SEQUENCE</scope>
    <source>
        <strain evidence="5 7">MCCC 1A05748</strain>
        <strain evidence="6">MCCC 1A05776</strain>
    </source>
</reference>
<proteinExistence type="predicted"/>
<dbReference type="RefSeq" id="WP_234238861.1">
    <property type="nucleotide sequence ID" value="NZ_JABFTQ010000001.1"/>
</dbReference>
<dbReference type="Pfam" id="PF01590">
    <property type="entry name" value="GAF"/>
    <property type="match status" value="1"/>
</dbReference>
<evidence type="ECO:0000313" key="7">
    <source>
        <dbReference type="Proteomes" id="UP001320154"/>
    </source>
</evidence>
<dbReference type="InterPro" id="IPR050465">
    <property type="entry name" value="UPF0194_transport"/>
</dbReference>
<dbReference type="Pfam" id="PF25973">
    <property type="entry name" value="BSH_CzcB"/>
    <property type="match status" value="1"/>
</dbReference>
<dbReference type="SUPFAM" id="SSF55781">
    <property type="entry name" value="GAF domain-like"/>
    <property type="match status" value="1"/>
</dbReference>